<evidence type="ECO:0000256" key="4">
    <source>
        <dbReference type="ARBA" id="ARBA00022475"/>
    </source>
</evidence>
<keyword evidence="15" id="KW-1185">Reference proteome</keyword>
<comment type="catalytic activity">
    <reaction evidence="1">
        <text>ATP + protein L-histidine = ADP + protein N-phospho-L-histidine.</text>
        <dbReference type="EC" id="2.7.13.3"/>
    </reaction>
</comment>
<comment type="subcellular location">
    <subcellularLocation>
        <location evidence="2">Cell membrane</location>
        <topology evidence="2">Multi-pass membrane protein</topology>
    </subcellularLocation>
</comment>
<dbReference type="InterPro" id="IPR003594">
    <property type="entry name" value="HATPase_dom"/>
</dbReference>
<keyword evidence="5" id="KW-0597">Phosphoprotein</keyword>
<dbReference type="SUPFAM" id="SSF103190">
    <property type="entry name" value="Sensory domain-like"/>
    <property type="match status" value="1"/>
</dbReference>
<evidence type="ECO:0000256" key="2">
    <source>
        <dbReference type="ARBA" id="ARBA00004651"/>
    </source>
</evidence>
<proteinExistence type="predicted"/>
<sequence length="675" mass="74125">MRRFMQWGMTLRILGNASVRTKLLLVTLVPFLTVLPILFFLIFYWGVGYYDRLLTFKVSSDLAVAHEYFLHVRDRVGLDVSSLGNSHPLVKTIEDGSNATIQQLLAERQIALGLDFLNFLDTEGHLRVSTVALGTLDNSHWPIVQSALQGNASNDIDIYTEAQLRRLDAHMAQQAHLELVDTPNATPTTKTAETSGMVIHAATPIYDGEGRMLGVLEGGVLLNQNLPFVDTINSLVYAEGSLPEGSAGTATLFIDDVRIATNVRLFGNRRALGTRASQVVRNHVLNDGKTWLDSAFVVHDWYISAYEPISDSFGRRVGMLYVGYLEAPFRKAKETAFYLLAALFAVIGMGGVYFSLRVARGIYAPLAAMNRTMTAVEMGDMDARSGGTPSRDELGSLSRHLDELLDTVQAQNHELKTWGEQLDRKVVERTMELEATNKLLVQAQQQLVLAEKLAAIGEITAGVAHEINNPVAVLQGNLDVLRDTLGQAAAPVQGELKLMDQQIQRVNTIVTKLLQFANPGEFAGYVEAIMVDDVVTDSLVLVRHLLNQCDIRVEHRKGATMAVPINRGELQQVLINLFTNAIHAMKNGGSLTIETADWYGENDTSGVDIRVADTGAGIRREDLPRVFDAFFTTKRQGGTGLGLSISYTLVARYGGTILVQSEEDSGTEFTVHLLA</sequence>
<evidence type="ECO:0000256" key="3">
    <source>
        <dbReference type="ARBA" id="ARBA00012438"/>
    </source>
</evidence>
<dbReference type="Proteomes" id="UP000627205">
    <property type="component" value="Unassembled WGS sequence"/>
</dbReference>
<dbReference type="InterPro" id="IPR036097">
    <property type="entry name" value="HisK_dim/P_sf"/>
</dbReference>
<evidence type="ECO:0000256" key="7">
    <source>
        <dbReference type="ARBA" id="ARBA00022692"/>
    </source>
</evidence>
<dbReference type="SMART" id="SM00304">
    <property type="entry name" value="HAMP"/>
    <property type="match status" value="1"/>
</dbReference>
<dbReference type="GO" id="GO:0005886">
    <property type="term" value="C:plasma membrane"/>
    <property type="evidence" value="ECO:0007669"/>
    <property type="project" value="UniProtKB-SubCell"/>
</dbReference>
<dbReference type="SUPFAM" id="SSF55874">
    <property type="entry name" value="ATPase domain of HSP90 chaperone/DNA topoisomerase II/histidine kinase"/>
    <property type="match status" value="1"/>
</dbReference>
<evidence type="ECO:0000259" key="12">
    <source>
        <dbReference type="PROSITE" id="PS50109"/>
    </source>
</evidence>
<dbReference type="InterPro" id="IPR005467">
    <property type="entry name" value="His_kinase_dom"/>
</dbReference>
<dbReference type="SMART" id="SM00387">
    <property type="entry name" value="HATPase_c"/>
    <property type="match status" value="1"/>
</dbReference>
<dbReference type="Gene3D" id="1.10.287.130">
    <property type="match status" value="1"/>
</dbReference>
<evidence type="ECO:0000313" key="15">
    <source>
        <dbReference type="Proteomes" id="UP000627205"/>
    </source>
</evidence>
<dbReference type="SUPFAM" id="SSF158472">
    <property type="entry name" value="HAMP domain-like"/>
    <property type="match status" value="1"/>
</dbReference>
<evidence type="ECO:0000256" key="10">
    <source>
        <dbReference type="ARBA" id="ARBA00023136"/>
    </source>
</evidence>
<feature type="domain" description="Histidine kinase" evidence="12">
    <location>
        <begin position="462"/>
        <end position="675"/>
    </location>
</feature>
<dbReference type="SMART" id="SM00388">
    <property type="entry name" value="HisKA"/>
    <property type="match status" value="1"/>
</dbReference>
<dbReference type="InterPro" id="IPR036890">
    <property type="entry name" value="HATPase_C_sf"/>
</dbReference>
<dbReference type="PROSITE" id="PS50885">
    <property type="entry name" value="HAMP"/>
    <property type="match status" value="1"/>
</dbReference>
<dbReference type="SUPFAM" id="SSF47384">
    <property type="entry name" value="Homodimeric domain of signal transducing histidine kinase"/>
    <property type="match status" value="1"/>
</dbReference>
<keyword evidence="10 11" id="KW-0472">Membrane</keyword>
<dbReference type="InterPro" id="IPR003660">
    <property type="entry name" value="HAMP_dom"/>
</dbReference>
<organism evidence="14 15">
    <name type="scientific">Oxalicibacterium solurbis</name>
    <dbReference type="NCBI Taxonomy" id="69280"/>
    <lineage>
        <taxon>Bacteria</taxon>
        <taxon>Pseudomonadati</taxon>
        <taxon>Pseudomonadota</taxon>
        <taxon>Betaproteobacteria</taxon>
        <taxon>Burkholderiales</taxon>
        <taxon>Oxalobacteraceae</taxon>
        <taxon>Oxalicibacterium</taxon>
    </lineage>
</organism>
<dbReference type="InterPro" id="IPR004358">
    <property type="entry name" value="Sig_transdc_His_kin-like_C"/>
</dbReference>
<dbReference type="Pfam" id="PF00512">
    <property type="entry name" value="HisKA"/>
    <property type="match status" value="1"/>
</dbReference>
<keyword evidence="9 11" id="KW-1133">Transmembrane helix</keyword>
<feature type="transmembrane region" description="Helical" evidence="11">
    <location>
        <begin position="336"/>
        <end position="356"/>
    </location>
</feature>
<protein>
    <recommendedName>
        <fullName evidence="3">histidine kinase</fullName>
        <ecNumber evidence="3">2.7.13.3</ecNumber>
    </recommendedName>
</protein>
<dbReference type="EC" id="2.7.13.3" evidence="3"/>
<dbReference type="GO" id="GO:0000155">
    <property type="term" value="F:phosphorelay sensor kinase activity"/>
    <property type="evidence" value="ECO:0007669"/>
    <property type="project" value="InterPro"/>
</dbReference>
<evidence type="ECO:0000256" key="11">
    <source>
        <dbReference type="SAM" id="Phobius"/>
    </source>
</evidence>
<keyword evidence="7 11" id="KW-0812">Transmembrane</keyword>
<dbReference type="PRINTS" id="PR00344">
    <property type="entry name" value="BCTRLSENSOR"/>
</dbReference>
<name>A0A8J3B4U8_9BURK</name>
<keyword evidence="8 14" id="KW-0418">Kinase</keyword>
<reference evidence="14" key="2">
    <citation type="submission" date="2020-09" db="EMBL/GenBank/DDBJ databases">
        <authorList>
            <person name="Sun Q."/>
            <person name="Sedlacek I."/>
        </authorList>
    </citation>
    <scope>NUCLEOTIDE SEQUENCE</scope>
    <source>
        <strain evidence="14">CCM 7664</strain>
    </source>
</reference>
<evidence type="ECO:0000256" key="6">
    <source>
        <dbReference type="ARBA" id="ARBA00022679"/>
    </source>
</evidence>
<dbReference type="Gene3D" id="6.10.340.10">
    <property type="match status" value="1"/>
</dbReference>
<dbReference type="InterPro" id="IPR003661">
    <property type="entry name" value="HisK_dim/P_dom"/>
</dbReference>
<dbReference type="EMBL" id="BMDP01000003">
    <property type="protein sequence ID" value="GGI55118.1"/>
    <property type="molecule type" value="Genomic_DNA"/>
</dbReference>
<keyword evidence="4" id="KW-1003">Cell membrane</keyword>
<reference evidence="14" key="1">
    <citation type="journal article" date="2014" name="Int. J. Syst. Evol. Microbiol.">
        <title>Complete genome sequence of Corynebacterium casei LMG S-19264T (=DSM 44701T), isolated from a smear-ripened cheese.</title>
        <authorList>
            <consortium name="US DOE Joint Genome Institute (JGI-PGF)"/>
            <person name="Walter F."/>
            <person name="Albersmeier A."/>
            <person name="Kalinowski J."/>
            <person name="Ruckert C."/>
        </authorList>
    </citation>
    <scope>NUCLEOTIDE SEQUENCE</scope>
    <source>
        <strain evidence="14">CCM 7664</strain>
    </source>
</reference>
<dbReference type="PANTHER" id="PTHR43065:SF22">
    <property type="entry name" value="HISTIDINE KINASE"/>
    <property type="match status" value="1"/>
</dbReference>
<evidence type="ECO:0000256" key="5">
    <source>
        <dbReference type="ARBA" id="ARBA00022553"/>
    </source>
</evidence>
<evidence type="ECO:0000256" key="8">
    <source>
        <dbReference type="ARBA" id="ARBA00022777"/>
    </source>
</evidence>
<accession>A0A8J3B4U8</accession>
<evidence type="ECO:0000256" key="1">
    <source>
        <dbReference type="ARBA" id="ARBA00000085"/>
    </source>
</evidence>
<evidence type="ECO:0000256" key="9">
    <source>
        <dbReference type="ARBA" id="ARBA00022989"/>
    </source>
</evidence>
<dbReference type="InterPro" id="IPR033463">
    <property type="entry name" value="sCache_3"/>
</dbReference>
<dbReference type="PANTHER" id="PTHR43065">
    <property type="entry name" value="SENSOR HISTIDINE KINASE"/>
    <property type="match status" value="1"/>
</dbReference>
<evidence type="ECO:0000313" key="14">
    <source>
        <dbReference type="EMBL" id="GGI55118.1"/>
    </source>
</evidence>
<feature type="transmembrane region" description="Helical" evidence="11">
    <location>
        <begin position="21"/>
        <end position="47"/>
    </location>
</feature>
<dbReference type="CDD" id="cd00082">
    <property type="entry name" value="HisKA"/>
    <property type="match status" value="1"/>
</dbReference>
<comment type="caution">
    <text evidence="14">The sequence shown here is derived from an EMBL/GenBank/DDBJ whole genome shotgun (WGS) entry which is preliminary data.</text>
</comment>
<dbReference type="InterPro" id="IPR029151">
    <property type="entry name" value="Sensor-like_sf"/>
</dbReference>
<dbReference type="Pfam" id="PF00672">
    <property type="entry name" value="HAMP"/>
    <property type="match status" value="1"/>
</dbReference>
<dbReference type="Pfam" id="PF17202">
    <property type="entry name" value="sCache_3_3"/>
    <property type="match status" value="1"/>
</dbReference>
<feature type="domain" description="HAMP" evidence="13">
    <location>
        <begin position="360"/>
        <end position="413"/>
    </location>
</feature>
<dbReference type="AlphaFoldDB" id="A0A8J3B4U8"/>
<keyword evidence="6" id="KW-0808">Transferase</keyword>
<evidence type="ECO:0000259" key="13">
    <source>
        <dbReference type="PROSITE" id="PS50885"/>
    </source>
</evidence>
<dbReference type="Gene3D" id="3.30.565.10">
    <property type="entry name" value="Histidine kinase-like ATPase, C-terminal domain"/>
    <property type="match status" value="1"/>
</dbReference>
<dbReference type="PROSITE" id="PS50109">
    <property type="entry name" value="HIS_KIN"/>
    <property type="match status" value="1"/>
</dbReference>
<dbReference type="Pfam" id="PF02518">
    <property type="entry name" value="HATPase_c"/>
    <property type="match status" value="1"/>
</dbReference>
<gene>
    <name evidence="14" type="ORF">GCM10011430_22920</name>
</gene>